<evidence type="ECO:0000313" key="2">
    <source>
        <dbReference type="Proteomes" id="UP000646776"/>
    </source>
</evidence>
<dbReference type="EMBL" id="BMSA01000015">
    <property type="protein sequence ID" value="GGT66426.1"/>
    <property type="molecule type" value="Genomic_DNA"/>
</dbReference>
<keyword evidence="2" id="KW-1185">Reference proteome</keyword>
<accession>A0A918LY09</accession>
<dbReference type="RefSeq" id="WP_189713640.1">
    <property type="nucleotide sequence ID" value="NZ_BMSA01000015.1"/>
</dbReference>
<proteinExistence type="predicted"/>
<reference evidence="1" key="1">
    <citation type="journal article" date="2014" name="Int. J. Syst. Evol. Microbiol.">
        <title>Complete genome sequence of Corynebacterium casei LMG S-19264T (=DSM 44701T), isolated from a smear-ripened cheese.</title>
        <authorList>
            <consortium name="US DOE Joint Genome Institute (JGI-PGF)"/>
            <person name="Walter F."/>
            <person name="Albersmeier A."/>
            <person name="Kalinowski J."/>
            <person name="Ruckert C."/>
        </authorList>
    </citation>
    <scope>NUCLEOTIDE SEQUENCE</scope>
    <source>
        <strain evidence="1">JCM 4125</strain>
    </source>
</reference>
<dbReference type="Proteomes" id="UP000646776">
    <property type="component" value="Unassembled WGS sequence"/>
</dbReference>
<dbReference type="AlphaFoldDB" id="A0A918LY09"/>
<evidence type="ECO:0000313" key="1">
    <source>
        <dbReference type="EMBL" id="GGT66426.1"/>
    </source>
</evidence>
<name>A0A918LY09_9ACTN</name>
<sequence length="514" mass="55532">MARWRGAGSGTPDGIDLCLTALHQRGVSGTVAVVHVFRAANPEYPWSDSLVRSMLNGAREPKPDFVHLLARLAEVPVTQVFAQLGWLPPEEASAPNVPQLMRQFRTGITAAGRLAADVEEPWFDRAPAAAAAAVLASEHGARRFTVSLSAVESGGRYPAALMDVAEFRLRAGAEPLPLDRAVDLADGGPLREALAMARRAEASGDPGYWAVRLELTALTHRALRPRGEYSWQGQPGSRVWLDAGDGHRPRQLLVQDRIAGLRREPVPAVAARWAERGVAPIVVIGHRPLAGGAAALLAEALGLQYVLPRSGEEIVDGLFVPVLRTPVQGRVDAWLSIVRHLRSRAADGDPWPAIVLTRPYVFAEQDDDGESVLRELRRLPAHVVCVRPAVGMLRWWAERRAGAGPGDGFDAAAWVERELGVYERIERALGERQARRTTLIRVPEPDGPLPALGRGWPDAVADLQPRLAWAVLGALDRTVNRGGPKLSGLLRPGLLAEWAPTLAEDPGVSALSPH</sequence>
<comment type="caution">
    <text evidence="1">The sequence shown here is derived from an EMBL/GenBank/DDBJ whole genome shotgun (WGS) entry which is preliminary data.</text>
</comment>
<reference evidence="1" key="2">
    <citation type="submission" date="2020-09" db="EMBL/GenBank/DDBJ databases">
        <authorList>
            <person name="Sun Q."/>
            <person name="Ohkuma M."/>
        </authorList>
    </citation>
    <scope>NUCLEOTIDE SEQUENCE</scope>
    <source>
        <strain evidence="1">JCM 4125</strain>
    </source>
</reference>
<organism evidence="1 2">
    <name type="scientific">Streptomyces phaeofaciens</name>
    <dbReference type="NCBI Taxonomy" id="68254"/>
    <lineage>
        <taxon>Bacteria</taxon>
        <taxon>Bacillati</taxon>
        <taxon>Actinomycetota</taxon>
        <taxon>Actinomycetes</taxon>
        <taxon>Kitasatosporales</taxon>
        <taxon>Streptomycetaceae</taxon>
        <taxon>Streptomyces</taxon>
    </lineage>
</organism>
<protein>
    <submittedName>
        <fullName evidence="1">Uncharacterized protein</fullName>
    </submittedName>
</protein>
<gene>
    <name evidence="1" type="ORF">GCM10010226_50320</name>
</gene>